<dbReference type="Gene3D" id="1.10.510.40">
    <property type="match status" value="1"/>
</dbReference>
<dbReference type="Pfam" id="PF06276">
    <property type="entry name" value="FhuF"/>
    <property type="match status" value="1"/>
</dbReference>
<dbReference type="InterPro" id="IPR007310">
    <property type="entry name" value="Aerobactin_biosyn_IucA/IucC_N"/>
</dbReference>
<evidence type="ECO:0000259" key="3">
    <source>
        <dbReference type="Pfam" id="PF06276"/>
    </source>
</evidence>
<accession>A0ABV8CF16</accession>
<dbReference type="PANTHER" id="PTHR34384">
    <property type="entry name" value="L-2,3-DIAMINOPROPANOATE--CITRATE LIGASE"/>
    <property type="match status" value="1"/>
</dbReference>
<evidence type="ECO:0000313" key="4">
    <source>
        <dbReference type="EMBL" id="MFC3908933.1"/>
    </source>
</evidence>
<protein>
    <submittedName>
        <fullName evidence="4">IucA/IucC family protein</fullName>
    </submittedName>
</protein>
<dbReference type="RefSeq" id="WP_382342675.1">
    <property type="nucleotide sequence ID" value="NZ_JBHSAB010000014.1"/>
</dbReference>
<evidence type="ECO:0000256" key="1">
    <source>
        <dbReference type="ARBA" id="ARBA00007832"/>
    </source>
</evidence>
<dbReference type="EMBL" id="JBHSAB010000014">
    <property type="protein sequence ID" value="MFC3908933.1"/>
    <property type="molecule type" value="Genomic_DNA"/>
</dbReference>
<evidence type="ECO:0000313" key="5">
    <source>
        <dbReference type="Proteomes" id="UP001595758"/>
    </source>
</evidence>
<reference evidence="5" key="1">
    <citation type="journal article" date="2019" name="Int. J. Syst. Evol. Microbiol.">
        <title>The Global Catalogue of Microorganisms (GCM) 10K type strain sequencing project: providing services to taxonomists for standard genome sequencing and annotation.</title>
        <authorList>
            <consortium name="The Broad Institute Genomics Platform"/>
            <consortium name="The Broad Institute Genome Sequencing Center for Infectious Disease"/>
            <person name="Wu L."/>
            <person name="Ma J."/>
        </authorList>
    </citation>
    <scope>NUCLEOTIDE SEQUENCE [LARGE SCALE GENOMIC DNA]</scope>
    <source>
        <strain evidence="5">CCUG 59858</strain>
    </source>
</reference>
<dbReference type="Pfam" id="PF04183">
    <property type="entry name" value="IucA_IucC"/>
    <property type="match status" value="1"/>
</dbReference>
<comment type="similarity">
    <text evidence="1">Belongs to the IucA/IucC family.</text>
</comment>
<keyword evidence="5" id="KW-1185">Reference proteome</keyword>
<dbReference type="InterPro" id="IPR022770">
    <property type="entry name" value="IucA/IucC-like_C"/>
</dbReference>
<comment type="caution">
    <text evidence="4">The sequence shown here is derived from an EMBL/GenBank/DDBJ whole genome shotgun (WGS) entry which is preliminary data.</text>
</comment>
<feature type="domain" description="Aerobactin siderophore biosynthesis IucA/IucC N-terminal" evidence="2">
    <location>
        <begin position="160"/>
        <end position="279"/>
    </location>
</feature>
<dbReference type="InterPro" id="IPR037455">
    <property type="entry name" value="LucA/IucC-like"/>
</dbReference>
<feature type="domain" description="Aerobactin siderophore biosynthesis IucA/IucC-like C-terminal" evidence="3">
    <location>
        <begin position="384"/>
        <end position="525"/>
    </location>
</feature>
<dbReference type="PANTHER" id="PTHR34384:SF5">
    <property type="entry name" value="L-2,3-DIAMINOPROPANOATE--CITRATE LIGASE"/>
    <property type="match status" value="1"/>
</dbReference>
<dbReference type="Proteomes" id="UP001595758">
    <property type="component" value="Unassembled WGS sequence"/>
</dbReference>
<evidence type="ECO:0000259" key="2">
    <source>
        <dbReference type="Pfam" id="PF04183"/>
    </source>
</evidence>
<sequence>MAFAYSNISELNHQIRFLLFEIGIALSPAAIESFILAASESHLRQLKVQAANDGLLNRPVSAFDSSDFIRQLKQQCKTTISESIFYRWQQFHSEVQHTIANQALARAYRHHWQNTLYNRSKRAASFWSWLITHHTAEEMLLFLEQWGSYAYQQQQLILERKLFSYRESLQYFPEFNAQVNLHWCALHHNQAEATPGYKAEIKQYFPKLWQIWHEHLLFKRLNPDDYYPIPVHPWQWRAHNQQQLAQPIDNKELILVMPHCQPTRPLATGDTLISPATSNRCLQTNLTSTRPEENCVNNKIMQQITTILEENHHYQQSLFIMAQTSQINTLHGTLTFSLSEHPVQVLQNNQQLIPLPAVFAHSPLSSKPLLLDLITASRLSPENYFIKYCQCILTSQLQALLIDKLAFMTKSQNQLLVMENAQPRALVLRNIEYSLTERDDFSPAGYFPLFIENTIHNNISILIDCLSHYYQLPEQRLWQLLANMLDSLMLRFKSVDTDKAIQSLKKALSASHWYKGSPLLTELTGKRGCSYLAQLNPMHDVLAFDVN</sequence>
<organism evidence="4 5">
    <name type="scientific">Legionella dresdenensis</name>
    <dbReference type="NCBI Taxonomy" id="450200"/>
    <lineage>
        <taxon>Bacteria</taxon>
        <taxon>Pseudomonadati</taxon>
        <taxon>Pseudomonadota</taxon>
        <taxon>Gammaproteobacteria</taxon>
        <taxon>Legionellales</taxon>
        <taxon>Legionellaceae</taxon>
        <taxon>Legionella</taxon>
    </lineage>
</organism>
<gene>
    <name evidence="4" type="ORF">ACFORL_07570</name>
</gene>
<proteinExistence type="inferred from homology"/>
<name>A0ABV8CF16_9GAMM</name>